<dbReference type="AlphaFoldDB" id="A0A8H3U566"/>
<evidence type="ECO:0000313" key="1">
    <source>
        <dbReference type="EMBL" id="KAE9963291.1"/>
    </source>
</evidence>
<dbReference type="SUPFAM" id="SSF52374">
    <property type="entry name" value="Nucleotidylyl transferase"/>
    <property type="match status" value="1"/>
</dbReference>
<name>A0A8H3U566_VENIN</name>
<evidence type="ECO:0008006" key="3">
    <source>
        <dbReference type="Google" id="ProtNLM"/>
    </source>
</evidence>
<dbReference type="Proteomes" id="UP000447873">
    <property type="component" value="Unassembled WGS sequence"/>
</dbReference>
<sequence length="275" mass="31004">MAQKEVHLTGKAELDSVQHLDVNLQYERNNLILVYGGSFNPPHRGHIDVLLSGLRPEVGALAIVVLPCEDYLLRNKMVNSDSGFFLRMQRRAEVWDVMSAVPKDKVWIWPSTYFPFKPMIKALTRLAMTDGFKVDFLHMIGPDNLRLQDPLMILPYISPGILVSNKARHVATHFTPGGKPVVWKGFGPWSRGQCSRSNGVPENTMEEAVLWTCEGIATQTQNTRRGYYLQFMEPNAIDINSTTIRGLLTESHHVDEINLNQLSTTALLELLVPVL</sequence>
<organism evidence="1 2">
    <name type="scientific">Venturia inaequalis</name>
    <name type="common">Apple scab fungus</name>
    <dbReference type="NCBI Taxonomy" id="5025"/>
    <lineage>
        <taxon>Eukaryota</taxon>
        <taxon>Fungi</taxon>
        <taxon>Dikarya</taxon>
        <taxon>Ascomycota</taxon>
        <taxon>Pezizomycotina</taxon>
        <taxon>Dothideomycetes</taxon>
        <taxon>Pleosporomycetidae</taxon>
        <taxon>Venturiales</taxon>
        <taxon>Venturiaceae</taxon>
        <taxon>Venturia</taxon>
    </lineage>
</organism>
<reference evidence="1 2" key="1">
    <citation type="submission" date="2018-12" db="EMBL/GenBank/DDBJ databases">
        <title>Venturia inaequalis Genome Resource.</title>
        <authorList>
            <person name="Lichtner F.J."/>
        </authorList>
    </citation>
    <scope>NUCLEOTIDE SEQUENCE [LARGE SCALE GENOMIC DNA]</scope>
    <source>
        <strain evidence="1 2">120213</strain>
    </source>
</reference>
<dbReference type="Gene3D" id="3.40.50.620">
    <property type="entry name" value="HUPs"/>
    <property type="match status" value="1"/>
</dbReference>
<proteinExistence type="predicted"/>
<comment type="caution">
    <text evidence="1">The sequence shown here is derived from an EMBL/GenBank/DDBJ whole genome shotgun (WGS) entry which is preliminary data.</text>
</comment>
<dbReference type="EMBL" id="WNWS01000868">
    <property type="protein sequence ID" value="KAE9963291.1"/>
    <property type="molecule type" value="Genomic_DNA"/>
</dbReference>
<gene>
    <name evidence="1" type="ORF">EG328_011517</name>
</gene>
<protein>
    <recommendedName>
        <fullName evidence="3">Cytidyltransferase-like domain-containing protein</fullName>
    </recommendedName>
</protein>
<dbReference type="InterPro" id="IPR014729">
    <property type="entry name" value="Rossmann-like_a/b/a_fold"/>
</dbReference>
<accession>A0A8H3U566</accession>
<evidence type="ECO:0000313" key="2">
    <source>
        <dbReference type="Proteomes" id="UP000447873"/>
    </source>
</evidence>